<feature type="transmembrane region" description="Helical" evidence="1">
    <location>
        <begin position="108"/>
        <end position="129"/>
    </location>
</feature>
<dbReference type="EMBL" id="BNDS01000003">
    <property type="protein sequence ID" value="GHH97399.1"/>
    <property type="molecule type" value="Genomic_DNA"/>
</dbReference>
<evidence type="ECO:0000256" key="1">
    <source>
        <dbReference type="SAM" id="Phobius"/>
    </source>
</evidence>
<evidence type="ECO:0000313" key="3">
    <source>
        <dbReference type="EMBL" id="GHH97399.1"/>
    </source>
</evidence>
<dbReference type="NCBIfam" id="NF037970">
    <property type="entry name" value="vanZ_1"/>
    <property type="match status" value="1"/>
</dbReference>
<feature type="transmembrane region" description="Helical" evidence="1">
    <location>
        <begin position="57"/>
        <end position="76"/>
    </location>
</feature>
<keyword evidence="1" id="KW-1133">Transmembrane helix</keyword>
<name>A0ABQ3MZZ7_9BACI</name>
<sequence length="138" mass="15546">MRGLFVLFWAGMIFVFTCTASFNGLMDTGEIRFYINPTPHFSELLAPLPLQLSGGFLIQKFGHAFAFFILTALLQIAFQSKKLVFSLATFYAALTEFLQLFFTRDGRLFDVGIDTIGILLALGIGRLFMTHPSRETNF</sequence>
<keyword evidence="1" id="KW-0472">Membrane</keyword>
<protein>
    <submittedName>
        <fullName evidence="3">Membrane protein YwnJ</fullName>
    </submittedName>
</protein>
<organism evidence="3 4">
    <name type="scientific">Neobacillus kokaensis</name>
    <dbReference type="NCBI Taxonomy" id="2759023"/>
    <lineage>
        <taxon>Bacteria</taxon>
        <taxon>Bacillati</taxon>
        <taxon>Bacillota</taxon>
        <taxon>Bacilli</taxon>
        <taxon>Bacillales</taxon>
        <taxon>Bacillaceae</taxon>
        <taxon>Neobacillus</taxon>
    </lineage>
</organism>
<comment type="caution">
    <text evidence="3">The sequence shown here is derived from an EMBL/GenBank/DDBJ whole genome shotgun (WGS) entry which is preliminary data.</text>
</comment>
<dbReference type="Pfam" id="PF04892">
    <property type="entry name" value="VanZ"/>
    <property type="match status" value="1"/>
</dbReference>
<feature type="domain" description="VanZ-like" evidence="2">
    <location>
        <begin position="5"/>
        <end position="128"/>
    </location>
</feature>
<proteinExistence type="predicted"/>
<evidence type="ECO:0000313" key="4">
    <source>
        <dbReference type="Proteomes" id="UP000637074"/>
    </source>
</evidence>
<reference evidence="3 4" key="1">
    <citation type="journal article" date="2022" name="Int. J. Syst. Evol. Microbiol.">
        <title>Neobacillus kokaensis sp. nov., isolated from soil.</title>
        <authorList>
            <person name="Yuki K."/>
            <person name="Matsubara H."/>
            <person name="Yamaguchi S."/>
        </authorList>
    </citation>
    <scope>NUCLEOTIDE SEQUENCE [LARGE SCALE GENOMIC DNA]</scope>
    <source>
        <strain evidence="3 4">LOB 377</strain>
    </source>
</reference>
<accession>A0ABQ3MZZ7</accession>
<keyword evidence="1" id="KW-0812">Transmembrane</keyword>
<dbReference type="InterPro" id="IPR006976">
    <property type="entry name" value="VanZ-like"/>
</dbReference>
<feature type="transmembrane region" description="Helical" evidence="1">
    <location>
        <begin position="83"/>
        <end position="102"/>
    </location>
</feature>
<gene>
    <name evidence="3" type="primary">ywnJ</name>
    <name evidence="3" type="ORF">AM1BK_09420</name>
</gene>
<evidence type="ECO:0000259" key="2">
    <source>
        <dbReference type="Pfam" id="PF04892"/>
    </source>
</evidence>
<keyword evidence="4" id="KW-1185">Reference proteome</keyword>
<dbReference type="Proteomes" id="UP000637074">
    <property type="component" value="Unassembled WGS sequence"/>
</dbReference>
<dbReference type="RefSeq" id="WP_191270240.1">
    <property type="nucleotide sequence ID" value="NZ_BNDS01000003.1"/>
</dbReference>